<accession>A0A2A2EG55</accession>
<proteinExistence type="predicted"/>
<gene>
    <name evidence="2" type="ORF">B1400_1497</name>
</gene>
<protein>
    <submittedName>
        <fullName evidence="2">Uncharacterized protein</fullName>
    </submittedName>
</protein>
<evidence type="ECO:0000313" key="2">
    <source>
        <dbReference type="EMBL" id="PAU67967.1"/>
    </source>
</evidence>
<dbReference type="AlphaFoldDB" id="A0A2A2EG55"/>
<comment type="caution">
    <text evidence="2">The sequence shown here is derived from an EMBL/GenBank/DDBJ whole genome shotgun (WGS) entry which is preliminary data.</text>
</comment>
<feature type="compositionally biased region" description="Pro residues" evidence="1">
    <location>
        <begin position="145"/>
        <end position="159"/>
    </location>
</feature>
<evidence type="ECO:0000313" key="3">
    <source>
        <dbReference type="Proteomes" id="UP000217986"/>
    </source>
</evidence>
<keyword evidence="3" id="KW-1185">Reference proteome</keyword>
<feature type="region of interest" description="Disordered" evidence="1">
    <location>
        <begin position="133"/>
        <end position="159"/>
    </location>
</feature>
<dbReference type="OrthoDB" id="9905407at2"/>
<dbReference type="Proteomes" id="UP000217986">
    <property type="component" value="Unassembled WGS sequence"/>
</dbReference>
<dbReference type="EMBL" id="MVOG01000032">
    <property type="protein sequence ID" value="PAU67967.1"/>
    <property type="molecule type" value="Genomic_DNA"/>
</dbReference>
<sequence>MMLRYPHRVTVVMDTDTWNAIDETCRRLGVSKSHFLRFCVLPASVRFMDASDDFIPAHPPHAWSDEHVTRGETRCVSLTLSDEMMEVTRRVASKARSSLPQVMRDQAALALDALRDDPTLRIPALKELEDSARDLLDALHAPAAPDRPTPPPPQSTQKA</sequence>
<dbReference type="RefSeq" id="WP_095613823.1">
    <property type="nucleotide sequence ID" value="NZ_MVOG01000032.1"/>
</dbReference>
<name>A0A2A2EG55_9BIFI</name>
<evidence type="ECO:0000256" key="1">
    <source>
        <dbReference type="SAM" id="MobiDB-lite"/>
    </source>
</evidence>
<organism evidence="2 3">
    <name type="scientific">Bifidobacterium italicum</name>
    <dbReference type="NCBI Taxonomy" id="1960968"/>
    <lineage>
        <taxon>Bacteria</taxon>
        <taxon>Bacillati</taxon>
        <taxon>Actinomycetota</taxon>
        <taxon>Actinomycetes</taxon>
        <taxon>Bifidobacteriales</taxon>
        <taxon>Bifidobacteriaceae</taxon>
        <taxon>Bifidobacterium</taxon>
    </lineage>
</organism>
<reference evidence="2 3" key="1">
    <citation type="journal article" date="2017" name="ISME J.">
        <title>Unveiling bifidobacterial biogeography across the mammalian branch of the tree of life.</title>
        <authorList>
            <person name="Milani C."/>
            <person name="Mangifesta M."/>
            <person name="Mancabelli L."/>
            <person name="Lugli G.A."/>
            <person name="James K."/>
            <person name="Duranti S."/>
            <person name="Turroni F."/>
            <person name="Ferrario C."/>
            <person name="Ossiprandi M.C."/>
            <person name="van Sinderen D."/>
            <person name="Ventura M."/>
        </authorList>
    </citation>
    <scope>NUCLEOTIDE SEQUENCE [LARGE SCALE GENOMIC DNA]</scope>
    <source>
        <strain evidence="2 3">70</strain>
    </source>
</reference>